<evidence type="ECO:0000313" key="3">
    <source>
        <dbReference type="Proteomes" id="UP000821866"/>
    </source>
</evidence>
<dbReference type="Proteomes" id="UP000821866">
    <property type="component" value="Chromosome 1"/>
</dbReference>
<proteinExistence type="predicted"/>
<dbReference type="EMBL" id="JABSTU010000001">
    <property type="protein sequence ID" value="KAH8041418.1"/>
    <property type="molecule type" value="Genomic_DNA"/>
</dbReference>
<name>A0A9J6F3P5_RHIMP</name>
<protein>
    <recommendedName>
        <fullName evidence="1">Transposable element P transposase-like RNase H domain-containing protein</fullName>
    </recommendedName>
</protein>
<keyword evidence="3" id="KW-1185">Reference proteome</keyword>
<reference evidence="2" key="1">
    <citation type="journal article" date="2020" name="Cell">
        <title>Large-Scale Comparative Analyses of Tick Genomes Elucidate Their Genetic Diversity and Vector Capacities.</title>
        <authorList>
            <consortium name="Tick Genome and Microbiome Consortium (TIGMIC)"/>
            <person name="Jia N."/>
            <person name="Wang J."/>
            <person name="Shi W."/>
            <person name="Du L."/>
            <person name="Sun Y."/>
            <person name="Zhan W."/>
            <person name="Jiang J.F."/>
            <person name="Wang Q."/>
            <person name="Zhang B."/>
            <person name="Ji P."/>
            <person name="Bell-Sakyi L."/>
            <person name="Cui X.M."/>
            <person name="Yuan T.T."/>
            <person name="Jiang B.G."/>
            <person name="Yang W.F."/>
            <person name="Lam T.T."/>
            <person name="Chang Q.C."/>
            <person name="Ding S.J."/>
            <person name="Wang X.J."/>
            <person name="Zhu J.G."/>
            <person name="Ruan X.D."/>
            <person name="Zhao L."/>
            <person name="Wei J.T."/>
            <person name="Ye R.Z."/>
            <person name="Que T.C."/>
            <person name="Du C.H."/>
            <person name="Zhou Y.H."/>
            <person name="Cheng J.X."/>
            <person name="Dai P.F."/>
            <person name="Guo W.B."/>
            <person name="Han X.H."/>
            <person name="Huang E.J."/>
            <person name="Li L.F."/>
            <person name="Wei W."/>
            <person name="Gao Y.C."/>
            <person name="Liu J.Z."/>
            <person name="Shao H.Z."/>
            <person name="Wang X."/>
            <person name="Wang C.C."/>
            <person name="Yang T.C."/>
            <person name="Huo Q.B."/>
            <person name="Li W."/>
            <person name="Chen H.Y."/>
            <person name="Chen S.E."/>
            <person name="Zhou L.G."/>
            <person name="Ni X.B."/>
            <person name="Tian J.H."/>
            <person name="Sheng Y."/>
            <person name="Liu T."/>
            <person name="Pan Y.S."/>
            <person name="Xia L.Y."/>
            <person name="Li J."/>
            <person name="Zhao F."/>
            <person name="Cao W.C."/>
        </authorList>
    </citation>
    <scope>NUCLEOTIDE SEQUENCE</scope>
    <source>
        <strain evidence="2">Rmic-2018</strain>
    </source>
</reference>
<accession>A0A9J6F3P5</accession>
<dbReference type="VEuPathDB" id="VectorBase:LOC119185280"/>
<comment type="caution">
    <text evidence="2">The sequence shown here is derived from an EMBL/GenBank/DDBJ whole genome shotgun (WGS) entry which is preliminary data.</text>
</comment>
<organism evidence="2 3">
    <name type="scientific">Rhipicephalus microplus</name>
    <name type="common">Cattle tick</name>
    <name type="synonym">Boophilus microplus</name>
    <dbReference type="NCBI Taxonomy" id="6941"/>
    <lineage>
        <taxon>Eukaryota</taxon>
        <taxon>Metazoa</taxon>
        <taxon>Ecdysozoa</taxon>
        <taxon>Arthropoda</taxon>
        <taxon>Chelicerata</taxon>
        <taxon>Arachnida</taxon>
        <taxon>Acari</taxon>
        <taxon>Parasitiformes</taxon>
        <taxon>Ixodida</taxon>
        <taxon>Ixodoidea</taxon>
        <taxon>Ixodidae</taxon>
        <taxon>Rhipicephalinae</taxon>
        <taxon>Rhipicephalus</taxon>
        <taxon>Boophilus</taxon>
    </lineage>
</organism>
<evidence type="ECO:0000259" key="1">
    <source>
        <dbReference type="Pfam" id="PF21787"/>
    </source>
</evidence>
<evidence type="ECO:0000313" key="2">
    <source>
        <dbReference type="EMBL" id="KAH8041418.1"/>
    </source>
</evidence>
<feature type="domain" description="Transposable element P transposase-like RNase H" evidence="1">
    <location>
        <begin position="52"/>
        <end position="135"/>
    </location>
</feature>
<dbReference type="Pfam" id="PF21787">
    <property type="entry name" value="TNP-like_RNaseH_N"/>
    <property type="match status" value="1"/>
</dbReference>
<reference evidence="2" key="2">
    <citation type="submission" date="2021-09" db="EMBL/GenBank/DDBJ databases">
        <authorList>
            <person name="Jia N."/>
            <person name="Wang J."/>
            <person name="Shi W."/>
            <person name="Du L."/>
            <person name="Sun Y."/>
            <person name="Zhan W."/>
            <person name="Jiang J."/>
            <person name="Wang Q."/>
            <person name="Zhang B."/>
            <person name="Ji P."/>
            <person name="Sakyi L.B."/>
            <person name="Cui X."/>
            <person name="Yuan T."/>
            <person name="Jiang B."/>
            <person name="Yang W."/>
            <person name="Lam T.T.-Y."/>
            <person name="Chang Q."/>
            <person name="Ding S."/>
            <person name="Wang X."/>
            <person name="Zhu J."/>
            <person name="Ruan X."/>
            <person name="Zhao L."/>
            <person name="Wei J."/>
            <person name="Que T."/>
            <person name="Du C."/>
            <person name="Cheng J."/>
            <person name="Dai P."/>
            <person name="Han X."/>
            <person name="Huang E."/>
            <person name="Gao Y."/>
            <person name="Liu J."/>
            <person name="Shao H."/>
            <person name="Ye R."/>
            <person name="Li L."/>
            <person name="Wei W."/>
            <person name="Wang X."/>
            <person name="Wang C."/>
            <person name="Huo Q."/>
            <person name="Li W."/>
            <person name="Guo W."/>
            <person name="Chen H."/>
            <person name="Chen S."/>
            <person name="Zhou L."/>
            <person name="Zhou L."/>
            <person name="Ni X."/>
            <person name="Tian J."/>
            <person name="Zhou Y."/>
            <person name="Sheng Y."/>
            <person name="Liu T."/>
            <person name="Pan Y."/>
            <person name="Xia L."/>
            <person name="Li J."/>
            <person name="Zhao F."/>
            <person name="Cao W."/>
        </authorList>
    </citation>
    <scope>NUCLEOTIDE SEQUENCE</scope>
    <source>
        <strain evidence="2">Rmic-2018</strain>
        <tissue evidence="2">Larvae</tissue>
    </source>
</reference>
<sequence length="136" mass="15088">MKGAPLARTTIEKGLKLRLACGTRGYNVVREIAAPLPAERTLQHYIENYKFSPGILRKMLPPLALKVSLLDEHERYVVLMVDEIQLTAGLTYNQATDTVIGKPTIRLADGTLLPDAMATHAFMLGSATTHWKQFIV</sequence>
<dbReference type="AlphaFoldDB" id="A0A9J6F3P5"/>
<dbReference type="InterPro" id="IPR048365">
    <property type="entry name" value="TNP-like_RNaseH_N"/>
</dbReference>
<gene>
    <name evidence="2" type="ORF">HPB51_015192</name>
</gene>